<proteinExistence type="predicted"/>
<organism evidence="5 6">
    <name type="scientific">Rhododendron simsii</name>
    <name type="common">Sims's rhododendron</name>
    <dbReference type="NCBI Taxonomy" id="118357"/>
    <lineage>
        <taxon>Eukaryota</taxon>
        <taxon>Viridiplantae</taxon>
        <taxon>Streptophyta</taxon>
        <taxon>Embryophyta</taxon>
        <taxon>Tracheophyta</taxon>
        <taxon>Spermatophyta</taxon>
        <taxon>Magnoliopsida</taxon>
        <taxon>eudicotyledons</taxon>
        <taxon>Gunneridae</taxon>
        <taxon>Pentapetalae</taxon>
        <taxon>asterids</taxon>
        <taxon>Ericales</taxon>
        <taxon>Ericaceae</taxon>
        <taxon>Ericoideae</taxon>
        <taxon>Rhodoreae</taxon>
        <taxon>Rhododendron</taxon>
    </lineage>
</organism>
<reference evidence="5" key="1">
    <citation type="submission" date="2019-11" db="EMBL/GenBank/DDBJ databases">
        <authorList>
            <person name="Liu Y."/>
            <person name="Hou J."/>
            <person name="Li T.-Q."/>
            <person name="Guan C.-H."/>
            <person name="Wu X."/>
            <person name="Wu H.-Z."/>
            <person name="Ling F."/>
            <person name="Zhang R."/>
            <person name="Shi X.-G."/>
            <person name="Ren J.-P."/>
            <person name="Chen E.-F."/>
            <person name="Sun J.-M."/>
        </authorList>
    </citation>
    <scope>NUCLEOTIDE SEQUENCE</scope>
    <source>
        <strain evidence="5">Adult_tree_wgs_1</strain>
        <tissue evidence="5">Leaves</tissue>
    </source>
</reference>
<evidence type="ECO:0000256" key="2">
    <source>
        <dbReference type="ARBA" id="ARBA00004906"/>
    </source>
</evidence>
<dbReference type="UniPathway" id="UPA00143"/>
<dbReference type="GO" id="GO:0016567">
    <property type="term" value="P:protein ubiquitination"/>
    <property type="evidence" value="ECO:0007669"/>
    <property type="project" value="UniProtKB-UniPathway"/>
</dbReference>
<evidence type="ECO:0000256" key="3">
    <source>
        <dbReference type="ARBA" id="ARBA00022786"/>
    </source>
</evidence>
<dbReference type="SUPFAM" id="SSF49723">
    <property type="entry name" value="Lipase/lipooxygenase domain (PLAT/LH2 domain)"/>
    <property type="match status" value="1"/>
</dbReference>
<dbReference type="EMBL" id="WJXA01000013">
    <property type="protein sequence ID" value="KAF7119602.1"/>
    <property type="molecule type" value="Genomic_DNA"/>
</dbReference>
<comment type="function">
    <text evidence="1">May act as a substrate-specific adapter of an E3 ubiquitin-protein ligase complex (CUL3-RBX1-BTB) which mediates the ubiquitination and subsequent proteasomal degradation of target proteins.</text>
</comment>
<feature type="domain" description="At3g05675-like ankyrin-like" evidence="4">
    <location>
        <begin position="197"/>
        <end position="435"/>
    </location>
</feature>
<dbReference type="Pfam" id="PF06232">
    <property type="entry name" value="ATS3"/>
    <property type="match status" value="1"/>
</dbReference>
<evidence type="ECO:0000259" key="4">
    <source>
        <dbReference type="Pfam" id="PF25553"/>
    </source>
</evidence>
<dbReference type="Pfam" id="PF25553">
    <property type="entry name" value="BTB-POZ_ANK-like"/>
    <property type="match status" value="1"/>
</dbReference>
<gene>
    <name evidence="5" type="ORF">RHSIM_Rhsim13G0089800</name>
</gene>
<protein>
    <recommendedName>
        <fullName evidence="4">At3g05675-like ankyrin-like domain-containing protein</fullName>
    </recommendedName>
</protein>
<dbReference type="InterPro" id="IPR038920">
    <property type="entry name" value="At3g05675-like"/>
</dbReference>
<comment type="pathway">
    <text evidence="2">Protein modification; protein ubiquitination.</text>
</comment>
<keyword evidence="6" id="KW-1185">Reference proteome</keyword>
<comment type="caution">
    <text evidence="5">The sequence shown here is derived from an EMBL/GenBank/DDBJ whole genome shotgun (WGS) entry which is preliminary data.</text>
</comment>
<evidence type="ECO:0000313" key="5">
    <source>
        <dbReference type="EMBL" id="KAF7119602.1"/>
    </source>
</evidence>
<sequence>MISNDDHTRHSRHSLEARQRVSRVLEAAPFRNPGNWGGFGDVKLSISGRDGFRVSMDVHRRVLADRSRFFAAKLLRGDGIGGEGGGGGGVLHSVEICDCDDVEVYVEAVVLMYCDDLRRKLVGEEVSKVLGLLKVSAAIMFDAGIIACLEYLEAVPWSEEEEDKIVTHLTELQLHDSVAEVLKRVSSDSSTSLRADNIFLKLLTGVLEAKDDKARREMKTLISRLLREEASPNKYSNETRLDVSKDTLYHLCHGCLSSLILSLSEATCVDESKKDRGVLMGEIAREADNMQWIVEILIHKKMGDEFVKLWADQKELAVLHSKIPIMYRHEISMITAQLCIAIGRGRILVPRDIRYALLSTWLEALYEDFAWMRRANRSMDKKLVEDGLSQTILTLPLPQQQSILLNWFHRFLNKGDDCPNIQRAFEVWWRRAFVRQSTKLEIAAALDRAHITINFSSPWSEGGEDLSPQKKENCTYAVTIETTCTKGAGTSSHISLRFGDTKSNEILVKHLNHKHVRWVDPLQPQVLDDVPRKPFQACHVDQFQITGQCVESPICYLYLKLTGNDDWRPGFAQVRALGEARLSSNYFYFRRYLPRHVWHGSDFCDREVTPFGIKYKRKVFVKKTASHEPLLP</sequence>
<dbReference type="InterPro" id="IPR058039">
    <property type="entry name" value="At3g05675-like_ankyrin"/>
</dbReference>
<dbReference type="PANTHER" id="PTHR31060">
    <property type="entry name" value="OSJNBA0011J08.25 PROTEIN-RELATED"/>
    <property type="match status" value="1"/>
</dbReference>
<accession>A0A834G0Y4</accession>
<keyword evidence="3" id="KW-0833">Ubl conjugation pathway</keyword>
<dbReference type="InterPro" id="IPR010417">
    <property type="entry name" value="Embryo-specific_ATS3"/>
</dbReference>
<evidence type="ECO:0000256" key="1">
    <source>
        <dbReference type="ARBA" id="ARBA00002668"/>
    </source>
</evidence>
<name>A0A834G0Y4_RHOSS</name>
<dbReference type="AlphaFoldDB" id="A0A834G0Y4"/>
<evidence type="ECO:0000313" key="6">
    <source>
        <dbReference type="Proteomes" id="UP000626092"/>
    </source>
</evidence>
<dbReference type="PANTHER" id="PTHR31060:SF32">
    <property type="entry name" value="BTB_POZ DOMAIN PLANT PROTEIN"/>
    <property type="match status" value="1"/>
</dbReference>
<dbReference type="OrthoDB" id="2014231at2759"/>
<dbReference type="InterPro" id="IPR036392">
    <property type="entry name" value="PLAT/LH2_dom_sf"/>
</dbReference>
<dbReference type="Proteomes" id="UP000626092">
    <property type="component" value="Unassembled WGS sequence"/>
</dbReference>